<evidence type="ECO:0000256" key="3">
    <source>
        <dbReference type="ARBA" id="ARBA00022692"/>
    </source>
</evidence>
<dbReference type="GO" id="GO:0005886">
    <property type="term" value="C:plasma membrane"/>
    <property type="evidence" value="ECO:0007669"/>
    <property type="project" value="TreeGrafter"/>
</dbReference>
<dbReference type="InterPro" id="IPR018247">
    <property type="entry name" value="EF_Hand_1_Ca_BS"/>
</dbReference>
<dbReference type="GO" id="GO:0030322">
    <property type="term" value="P:stabilization of membrane potential"/>
    <property type="evidence" value="ECO:0007669"/>
    <property type="project" value="TreeGrafter"/>
</dbReference>
<proteinExistence type="predicted"/>
<organism evidence="12 13">
    <name type="scientific">Sphaeroforma arctica JP610</name>
    <dbReference type="NCBI Taxonomy" id="667725"/>
    <lineage>
        <taxon>Eukaryota</taxon>
        <taxon>Ichthyosporea</taxon>
        <taxon>Ichthyophonida</taxon>
        <taxon>Sphaeroforma</taxon>
    </lineage>
</organism>
<dbReference type="Pfam" id="PF07885">
    <property type="entry name" value="Ion_trans_2"/>
    <property type="match status" value="2"/>
</dbReference>
<evidence type="ECO:0000256" key="8">
    <source>
        <dbReference type="ARBA" id="ARBA00023303"/>
    </source>
</evidence>
<sequence>MDDKAQEGDIQKDPSQNEEPPALPKAADAGYIEVPMNFRAQDKLRAVFKRTFSRTSCKRDVRKRDIVQAYSVHYRKLLVVGPLILLYVLLGAVIFDLIEGGSENDLTFLDSTYWAIVTITTVGYGDISPQTAGGKVWTIIYIFIGLTLIVSAIAYIMDLVHDLKVELNQLRKETEPLPTLRSVVVSVAITVIIMASLILVGAVFYSIELGLMYLDSVYLAVITLTTVGYGDLSVDTEKARLFSVFYILFGVNIFLGRLSMITQTVNKYVEYRRIQKLIDRGVTADLIYDMDTTGDGEIDLLEFSLGFLIRMGKINERDVTRLRVLFKKLDKDGDGKLGYTDFTNDEEKKRMELRYLSLSTATETADGERMHKVDSVDSIIEGKNGECVERNATDQTTPTSHGLDPIEARGDGCE</sequence>
<dbReference type="InterPro" id="IPR003280">
    <property type="entry name" value="2pore_dom_K_chnl"/>
</dbReference>
<keyword evidence="13" id="KW-1185">Reference proteome</keyword>
<feature type="transmembrane region" description="Helical" evidence="10">
    <location>
        <begin position="77"/>
        <end position="98"/>
    </location>
</feature>
<dbReference type="SUPFAM" id="SSF81324">
    <property type="entry name" value="Voltage-gated potassium channels"/>
    <property type="match status" value="2"/>
</dbReference>
<feature type="transmembrane region" description="Helical" evidence="10">
    <location>
        <begin position="211"/>
        <end position="229"/>
    </location>
</feature>
<keyword evidence="2" id="KW-0813">Transport</keyword>
<keyword evidence="6" id="KW-0406">Ion transport</keyword>
<keyword evidence="8" id="KW-0407">Ion channel</keyword>
<keyword evidence="4" id="KW-0106">Calcium</keyword>
<evidence type="ECO:0000259" key="11">
    <source>
        <dbReference type="PROSITE" id="PS50222"/>
    </source>
</evidence>
<feature type="transmembrane region" description="Helical" evidence="10">
    <location>
        <begin position="241"/>
        <end position="260"/>
    </location>
</feature>
<evidence type="ECO:0000256" key="6">
    <source>
        <dbReference type="ARBA" id="ARBA00023065"/>
    </source>
</evidence>
<dbReference type="EMBL" id="KQ244386">
    <property type="protein sequence ID" value="KNC74462.1"/>
    <property type="molecule type" value="Genomic_DNA"/>
</dbReference>
<reference evidence="12 13" key="1">
    <citation type="submission" date="2011-02" db="EMBL/GenBank/DDBJ databases">
        <title>The Genome Sequence of Sphaeroforma arctica JP610.</title>
        <authorList>
            <consortium name="The Broad Institute Genome Sequencing Platform"/>
            <person name="Russ C."/>
            <person name="Cuomo C."/>
            <person name="Young S.K."/>
            <person name="Zeng Q."/>
            <person name="Gargeya S."/>
            <person name="Alvarado L."/>
            <person name="Berlin A."/>
            <person name="Chapman S.B."/>
            <person name="Chen Z."/>
            <person name="Freedman E."/>
            <person name="Gellesch M."/>
            <person name="Goldberg J."/>
            <person name="Griggs A."/>
            <person name="Gujja S."/>
            <person name="Heilman E."/>
            <person name="Heiman D."/>
            <person name="Howarth C."/>
            <person name="Mehta T."/>
            <person name="Neiman D."/>
            <person name="Pearson M."/>
            <person name="Roberts A."/>
            <person name="Saif S."/>
            <person name="Shea T."/>
            <person name="Shenoy N."/>
            <person name="Sisk P."/>
            <person name="Stolte C."/>
            <person name="Sykes S."/>
            <person name="White J."/>
            <person name="Yandava C."/>
            <person name="Burger G."/>
            <person name="Gray M.W."/>
            <person name="Holland P.W.H."/>
            <person name="King N."/>
            <person name="Lang F.B.F."/>
            <person name="Roger A.J."/>
            <person name="Ruiz-Trillo I."/>
            <person name="Haas B."/>
            <person name="Nusbaum C."/>
            <person name="Birren B."/>
        </authorList>
    </citation>
    <scope>NUCLEOTIDE SEQUENCE [LARGE SCALE GENOMIC DNA]</scope>
    <source>
        <strain evidence="12 13">JP610</strain>
    </source>
</reference>
<dbReference type="eggNOG" id="KOG1418">
    <property type="taxonomic scope" value="Eukaryota"/>
</dbReference>
<dbReference type="InterPro" id="IPR013099">
    <property type="entry name" value="K_chnl_dom"/>
</dbReference>
<evidence type="ECO:0000256" key="7">
    <source>
        <dbReference type="ARBA" id="ARBA00023136"/>
    </source>
</evidence>
<dbReference type="GO" id="GO:0005737">
    <property type="term" value="C:cytoplasm"/>
    <property type="evidence" value="ECO:0007669"/>
    <property type="project" value="UniProtKB-ARBA"/>
</dbReference>
<comment type="subcellular location">
    <subcellularLocation>
        <location evidence="1">Membrane</location>
        <topology evidence="1">Multi-pass membrane protein</topology>
    </subcellularLocation>
</comment>
<dbReference type="RefSeq" id="XP_014148364.1">
    <property type="nucleotide sequence ID" value="XM_014292889.1"/>
</dbReference>
<protein>
    <recommendedName>
        <fullName evidence="11">EF-hand domain-containing protein</fullName>
    </recommendedName>
</protein>
<dbReference type="InterPro" id="IPR011992">
    <property type="entry name" value="EF-hand-dom_pair"/>
</dbReference>
<dbReference type="PRINTS" id="PR01333">
    <property type="entry name" value="2POREKCHANEL"/>
</dbReference>
<dbReference type="STRING" id="667725.A0A0L0FCG0"/>
<feature type="region of interest" description="Disordered" evidence="9">
    <location>
        <begin position="387"/>
        <end position="414"/>
    </location>
</feature>
<dbReference type="PROSITE" id="PS50222">
    <property type="entry name" value="EF_HAND_2"/>
    <property type="match status" value="1"/>
</dbReference>
<evidence type="ECO:0000313" key="12">
    <source>
        <dbReference type="EMBL" id="KNC74462.1"/>
    </source>
</evidence>
<evidence type="ECO:0000256" key="1">
    <source>
        <dbReference type="ARBA" id="ARBA00004141"/>
    </source>
</evidence>
<dbReference type="InterPro" id="IPR002048">
    <property type="entry name" value="EF_hand_dom"/>
</dbReference>
<dbReference type="Gene3D" id="1.10.238.10">
    <property type="entry name" value="EF-hand"/>
    <property type="match status" value="1"/>
</dbReference>
<keyword evidence="3 10" id="KW-0812">Transmembrane</keyword>
<dbReference type="PANTHER" id="PTHR11003:SF291">
    <property type="entry name" value="IP11374P"/>
    <property type="match status" value="1"/>
</dbReference>
<evidence type="ECO:0000256" key="5">
    <source>
        <dbReference type="ARBA" id="ARBA00022989"/>
    </source>
</evidence>
<dbReference type="Gene3D" id="1.10.287.70">
    <property type="match status" value="2"/>
</dbReference>
<dbReference type="Pfam" id="PF13202">
    <property type="entry name" value="EF-hand_5"/>
    <property type="match status" value="2"/>
</dbReference>
<accession>A0A0L0FCG0</accession>
<feature type="region of interest" description="Disordered" evidence="9">
    <location>
        <begin position="1"/>
        <end position="23"/>
    </location>
</feature>
<dbReference type="SUPFAM" id="SSF47473">
    <property type="entry name" value="EF-hand"/>
    <property type="match status" value="1"/>
</dbReference>
<evidence type="ECO:0000256" key="2">
    <source>
        <dbReference type="ARBA" id="ARBA00022448"/>
    </source>
</evidence>
<evidence type="ECO:0000256" key="4">
    <source>
        <dbReference type="ARBA" id="ARBA00022837"/>
    </source>
</evidence>
<feature type="compositionally biased region" description="Basic and acidic residues" evidence="9">
    <location>
        <begin position="1"/>
        <end position="12"/>
    </location>
</feature>
<dbReference type="GeneID" id="25913496"/>
<feature type="transmembrane region" description="Helical" evidence="10">
    <location>
        <begin position="139"/>
        <end position="160"/>
    </location>
</feature>
<dbReference type="AlphaFoldDB" id="A0A0L0FCG0"/>
<dbReference type="Proteomes" id="UP000054560">
    <property type="component" value="Unassembled WGS sequence"/>
</dbReference>
<dbReference type="OrthoDB" id="415460at2759"/>
<evidence type="ECO:0000313" key="13">
    <source>
        <dbReference type="Proteomes" id="UP000054560"/>
    </source>
</evidence>
<feature type="transmembrane region" description="Helical" evidence="10">
    <location>
        <begin position="180"/>
        <end position="205"/>
    </location>
</feature>
<dbReference type="GO" id="GO:0022841">
    <property type="term" value="F:potassium ion leak channel activity"/>
    <property type="evidence" value="ECO:0007669"/>
    <property type="project" value="TreeGrafter"/>
</dbReference>
<dbReference type="GO" id="GO:0005509">
    <property type="term" value="F:calcium ion binding"/>
    <property type="evidence" value="ECO:0007669"/>
    <property type="project" value="InterPro"/>
</dbReference>
<feature type="domain" description="EF-hand" evidence="11">
    <location>
        <begin position="317"/>
        <end position="352"/>
    </location>
</feature>
<name>A0A0L0FCG0_9EUKA</name>
<gene>
    <name evidence="12" type="ORF">SARC_12992</name>
</gene>
<evidence type="ECO:0000256" key="10">
    <source>
        <dbReference type="SAM" id="Phobius"/>
    </source>
</evidence>
<keyword evidence="7 10" id="KW-0472">Membrane</keyword>
<dbReference type="PROSITE" id="PS00018">
    <property type="entry name" value="EF_HAND_1"/>
    <property type="match status" value="1"/>
</dbReference>
<dbReference type="GO" id="GO:0015271">
    <property type="term" value="F:outward rectifier potassium channel activity"/>
    <property type="evidence" value="ECO:0007669"/>
    <property type="project" value="TreeGrafter"/>
</dbReference>
<feature type="compositionally biased region" description="Basic and acidic residues" evidence="9">
    <location>
        <begin position="404"/>
        <end position="414"/>
    </location>
</feature>
<keyword evidence="5 10" id="KW-1133">Transmembrane helix</keyword>
<dbReference type="PANTHER" id="PTHR11003">
    <property type="entry name" value="POTASSIUM CHANNEL, SUBFAMILY K"/>
    <property type="match status" value="1"/>
</dbReference>
<evidence type="ECO:0000256" key="9">
    <source>
        <dbReference type="SAM" id="MobiDB-lite"/>
    </source>
</evidence>